<dbReference type="NCBIfam" id="NF001240">
    <property type="entry name" value="PRK00216.1-1"/>
    <property type="match status" value="1"/>
</dbReference>
<dbReference type="EMBL" id="CQBM01000006">
    <property type="protein sequence ID" value="CNI21607.1"/>
    <property type="molecule type" value="Genomic_DNA"/>
</dbReference>
<sequence>MVDQEKETTHFGFRTVAKEKKEGMVAEVFHSVAAKYDLMNDLMSFGVHRIWKRFTIDCSGVRRGQRVLDLAGGTGDLTAKFSRLVGEQGEVVLADINESMLRMGREKLRDKGIVGNVNYVQANAEALPFPDNYFDCITISFGLRNVTEKEKALRSMFRVLKPGGRLLVLEFSKPLLEPLSKAYDAYSFHILPKIGELVAQDSESYRYLAESIRMHPDQETLKGMMIDAGFENVTYSNLTGGIVALHRGFKF</sequence>
<dbReference type="CDD" id="cd02440">
    <property type="entry name" value="AdoMet_MTases"/>
    <property type="match status" value="1"/>
</dbReference>
<organism evidence="7 8">
    <name type="scientific">Yersinia mollaretii</name>
    <dbReference type="NCBI Taxonomy" id="33060"/>
    <lineage>
        <taxon>Bacteria</taxon>
        <taxon>Pseudomonadati</taxon>
        <taxon>Pseudomonadota</taxon>
        <taxon>Gammaproteobacteria</taxon>
        <taxon>Enterobacterales</taxon>
        <taxon>Yersiniaceae</taxon>
        <taxon>Yersinia</taxon>
    </lineage>
</organism>
<evidence type="ECO:0000313" key="7">
    <source>
        <dbReference type="EMBL" id="CNI21607.1"/>
    </source>
</evidence>
<dbReference type="SUPFAM" id="SSF53335">
    <property type="entry name" value="S-adenosyl-L-methionine-dependent methyltransferases"/>
    <property type="match status" value="1"/>
</dbReference>
<feature type="binding site" evidence="6">
    <location>
        <position position="140"/>
    </location>
    <ligand>
        <name>S-adenosyl-L-methionine</name>
        <dbReference type="ChEBI" id="CHEBI:59789"/>
    </ligand>
</feature>
<comment type="catalytic activity">
    <reaction evidence="6">
        <text>a 2-demethylmenaquinol + S-adenosyl-L-methionine = a menaquinol + S-adenosyl-L-homocysteine + H(+)</text>
        <dbReference type="Rhea" id="RHEA:42640"/>
        <dbReference type="Rhea" id="RHEA-COMP:9539"/>
        <dbReference type="Rhea" id="RHEA-COMP:9563"/>
        <dbReference type="ChEBI" id="CHEBI:15378"/>
        <dbReference type="ChEBI" id="CHEBI:18151"/>
        <dbReference type="ChEBI" id="CHEBI:55437"/>
        <dbReference type="ChEBI" id="CHEBI:57856"/>
        <dbReference type="ChEBI" id="CHEBI:59789"/>
        <dbReference type="EC" id="2.1.1.163"/>
    </reaction>
</comment>
<comment type="function">
    <text evidence="6">Methyltransferase required for the conversion of demethylmenaquinol (DMKH2) to menaquinol (MKH2) and the conversion of 2-polyprenyl-6-methoxy-1,4-benzoquinol (DDMQH2) to 2-polyprenyl-3-methyl-6-methoxy-1,4-benzoquinol (DMQH2).</text>
</comment>
<dbReference type="EC" id="2.1.1.201" evidence="6"/>
<feature type="binding site" evidence="6">
    <location>
        <position position="74"/>
    </location>
    <ligand>
        <name>S-adenosyl-L-methionine</name>
        <dbReference type="ChEBI" id="CHEBI:59789"/>
    </ligand>
</feature>
<dbReference type="InterPro" id="IPR029063">
    <property type="entry name" value="SAM-dependent_MTases_sf"/>
</dbReference>
<dbReference type="EC" id="2.1.1.163" evidence="6"/>
<comment type="pathway">
    <text evidence="6">Cofactor biosynthesis; ubiquinone biosynthesis.</text>
</comment>
<comment type="pathway">
    <text evidence="6">Quinol/quinone metabolism; menaquinone biosynthesis; menaquinol from 1,4-dihydroxy-2-naphthoate: step 2/2.</text>
</comment>
<accession>A0AA36LPR8</accession>
<keyword evidence="2 6" id="KW-0489">Methyltransferase</keyword>
<keyword evidence="7" id="KW-0830">Ubiquinone</keyword>
<dbReference type="NCBIfam" id="TIGR01934">
    <property type="entry name" value="MenG_MenH_UbiE"/>
    <property type="match status" value="1"/>
</dbReference>
<evidence type="ECO:0000256" key="1">
    <source>
        <dbReference type="ARBA" id="ARBA00022428"/>
    </source>
</evidence>
<protein>
    <recommendedName>
        <fullName evidence="6">Ubiquinone/menaquinone biosynthesis C-methyltransferase UbiE</fullName>
        <ecNumber evidence="6">2.1.1.163</ecNumber>
        <ecNumber evidence="6">2.1.1.201</ecNumber>
    </recommendedName>
    <alternativeName>
        <fullName evidence="6">2-methoxy-6-polyprenyl-1,4-benzoquinol methylase</fullName>
    </alternativeName>
    <alternativeName>
        <fullName evidence="6">Demethylmenaquinone methyltransferase</fullName>
    </alternativeName>
</protein>
<evidence type="ECO:0000256" key="6">
    <source>
        <dbReference type="HAMAP-Rule" id="MF_01813"/>
    </source>
</evidence>
<feature type="binding site" evidence="6">
    <location>
        <position position="95"/>
    </location>
    <ligand>
        <name>S-adenosyl-L-methionine</name>
        <dbReference type="ChEBI" id="CHEBI:59789"/>
    </ligand>
</feature>
<evidence type="ECO:0000256" key="4">
    <source>
        <dbReference type="ARBA" id="ARBA00022688"/>
    </source>
</evidence>
<dbReference type="PANTHER" id="PTHR43591:SF24">
    <property type="entry name" value="2-METHOXY-6-POLYPRENYL-1,4-BENZOQUINOL METHYLASE, MITOCHONDRIAL"/>
    <property type="match status" value="1"/>
</dbReference>
<dbReference type="InterPro" id="IPR004033">
    <property type="entry name" value="UbiE/COQ5_MeTrFase"/>
</dbReference>
<comment type="catalytic activity">
    <reaction evidence="6">
        <text>a 2-methoxy-6-(all-trans-polyprenyl)benzene-1,4-diol + S-adenosyl-L-methionine = a 5-methoxy-2-methyl-3-(all-trans-polyprenyl)benzene-1,4-diol + S-adenosyl-L-homocysteine + H(+)</text>
        <dbReference type="Rhea" id="RHEA:28286"/>
        <dbReference type="Rhea" id="RHEA-COMP:10858"/>
        <dbReference type="Rhea" id="RHEA-COMP:10859"/>
        <dbReference type="ChEBI" id="CHEBI:15378"/>
        <dbReference type="ChEBI" id="CHEBI:57856"/>
        <dbReference type="ChEBI" id="CHEBI:59789"/>
        <dbReference type="ChEBI" id="CHEBI:84166"/>
        <dbReference type="ChEBI" id="CHEBI:84167"/>
        <dbReference type="EC" id="2.1.1.201"/>
    </reaction>
</comment>
<reference evidence="7 8" key="1">
    <citation type="submission" date="2015-03" db="EMBL/GenBank/DDBJ databases">
        <authorList>
            <consortium name="Pathogen Informatics"/>
            <person name="Murphy D."/>
        </authorList>
    </citation>
    <scope>NUCLEOTIDE SEQUENCE [LARGE SCALE GENOMIC DNA]</scope>
    <source>
        <strain evidence="7 8">FE82747</strain>
    </source>
</reference>
<evidence type="ECO:0000256" key="3">
    <source>
        <dbReference type="ARBA" id="ARBA00022679"/>
    </source>
</evidence>
<dbReference type="Gene3D" id="3.40.50.150">
    <property type="entry name" value="Vaccinia Virus protein VP39"/>
    <property type="match status" value="1"/>
</dbReference>
<keyword evidence="5 6" id="KW-0949">S-adenosyl-L-methionine</keyword>
<dbReference type="RefSeq" id="WP_049678770.1">
    <property type="nucleotide sequence ID" value="NZ_CABMMJ010000006.1"/>
</dbReference>
<comment type="caution">
    <text evidence="7">The sequence shown here is derived from an EMBL/GenBank/DDBJ whole genome shotgun (WGS) entry which is preliminary data.</text>
</comment>
<dbReference type="FunFam" id="3.40.50.150:FF:000014">
    <property type="entry name" value="Ubiquinone/menaquinone biosynthesis C-methyltransferase UbiE"/>
    <property type="match status" value="1"/>
</dbReference>
<feature type="binding site" evidence="6">
    <location>
        <begin position="123"/>
        <end position="124"/>
    </location>
    <ligand>
        <name>S-adenosyl-L-methionine</name>
        <dbReference type="ChEBI" id="CHEBI:59789"/>
    </ligand>
</feature>
<dbReference type="PROSITE" id="PS01183">
    <property type="entry name" value="UBIE_1"/>
    <property type="match status" value="1"/>
</dbReference>
<evidence type="ECO:0000256" key="5">
    <source>
        <dbReference type="ARBA" id="ARBA00022691"/>
    </source>
</evidence>
<dbReference type="InterPro" id="IPR023576">
    <property type="entry name" value="UbiE/COQ5_MeTrFase_CS"/>
</dbReference>
<dbReference type="NCBIfam" id="NF001244">
    <property type="entry name" value="PRK00216.1-5"/>
    <property type="match status" value="1"/>
</dbReference>
<dbReference type="PANTHER" id="PTHR43591">
    <property type="entry name" value="METHYLTRANSFERASE"/>
    <property type="match status" value="1"/>
</dbReference>
<dbReference type="HAMAP" id="MF_01813">
    <property type="entry name" value="MenG_UbiE_methyltr"/>
    <property type="match status" value="1"/>
</dbReference>
<dbReference type="Pfam" id="PF01209">
    <property type="entry name" value="Ubie_methyltran"/>
    <property type="match status" value="1"/>
</dbReference>
<evidence type="ECO:0000313" key="8">
    <source>
        <dbReference type="Proteomes" id="UP000040841"/>
    </source>
</evidence>
<dbReference type="PROSITE" id="PS01184">
    <property type="entry name" value="UBIE_2"/>
    <property type="match status" value="1"/>
</dbReference>
<gene>
    <name evidence="6 7" type="primary">ubiE</name>
    <name evidence="7" type="ORF">ERS008502_02585</name>
</gene>
<dbReference type="GO" id="GO:0008425">
    <property type="term" value="F:2-methoxy-6-polyprenyl-1,4-benzoquinol methyltransferase activity"/>
    <property type="evidence" value="ECO:0007669"/>
    <property type="project" value="UniProtKB-UniRule"/>
</dbReference>
<keyword evidence="4 6" id="KW-0831">Ubiquinone biosynthesis</keyword>
<dbReference type="GO" id="GO:0009060">
    <property type="term" value="P:aerobic respiration"/>
    <property type="evidence" value="ECO:0007669"/>
    <property type="project" value="UniProtKB-UniRule"/>
</dbReference>
<dbReference type="AlphaFoldDB" id="A0AA36LPR8"/>
<dbReference type="GO" id="GO:0009234">
    <property type="term" value="P:menaquinone biosynthetic process"/>
    <property type="evidence" value="ECO:0007669"/>
    <property type="project" value="UniProtKB-UniRule"/>
</dbReference>
<dbReference type="GO" id="GO:0032259">
    <property type="term" value="P:methylation"/>
    <property type="evidence" value="ECO:0007669"/>
    <property type="project" value="UniProtKB-KW"/>
</dbReference>
<dbReference type="NCBIfam" id="NF001242">
    <property type="entry name" value="PRK00216.1-3"/>
    <property type="match status" value="1"/>
</dbReference>
<keyword evidence="3 6" id="KW-0808">Transferase</keyword>
<dbReference type="GO" id="GO:0043770">
    <property type="term" value="F:demethylmenaquinone methyltransferase activity"/>
    <property type="evidence" value="ECO:0007669"/>
    <property type="project" value="UniProtKB-UniRule"/>
</dbReference>
<dbReference type="PROSITE" id="PS51608">
    <property type="entry name" value="SAM_MT_UBIE"/>
    <property type="match status" value="1"/>
</dbReference>
<dbReference type="Proteomes" id="UP000040841">
    <property type="component" value="Unassembled WGS sequence"/>
</dbReference>
<keyword evidence="1 6" id="KW-0474">Menaquinone biosynthesis</keyword>
<comment type="similarity">
    <text evidence="6">Belongs to the class I-like SAM-binding methyltransferase superfamily. MenG/UbiE family.</text>
</comment>
<name>A0AA36LPR8_YERMO</name>
<evidence type="ECO:0000256" key="2">
    <source>
        <dbReference type="ARBA" id="ARBA00022603"/>
    </source>
</evidence>
<proteinExistence type="inferred from homology"/>